<name>A0A0F9S3G5_9ZZZZ</name>
<sequence>MTQLKRRKVIKGLRLKQFIRIQEKKNDIWYILTIDGKIVPEVKTFVSGGGKQQMIYEDNIHKMISELNLDNKKQFKELIECTYLYDDYIEDLRNNKIIKFNNKGV</sequence>
<comment type="caution">
    <text evidence="1">The sequence shown here is derived from an EMBL/GenBank/DDBJ whole genome shotgun (WGS) entry which is preliminary data.</text>
</comment>
<dbReference type="AlphaFoldDB" id="A0A0F9S3G5"/>
<protein>
    <submittedName>
        <fullName evidence="1">Uncharacterized protein</fullName>
    </submittedName>
</protein>
<evidence type="ECO:0000313" key="1">
    <source>
        <dbReference type="EMBL" id="KKN23868.1"/>
    </source>
</evidence>
<reference evidence="1" key="1">
    <citation type="journal article" date="2015" name="Nature">
        <title>Complex archaea that bridge the gap between prokaryotes and eukaryotes.</title>
        <authorList>
            <person name="Spang A."/>
            <person name="Saw J.H."/>
            <person name="Jorgensen S.L."/>
            <person name="Zaremba-Niedzwiedzka K."/>
            <person name="Martijn J."/>
            <person name="Lind A.E."/>
            <person name="van Eijk R."/>
            <person name="Schleper C."/>
            <person name="Guy L."/>
            <person name="Ettema T.J."/>
        </authorList>
    </citation>
    <scope>NUCLEOTIDE SEQUENCE</scope>
</reference>
<gene>
    <name evidence="1" type="ORF">LCGC14_0900730</name>
</gene>
<organism evidence="1">
    <name type="scientific">marine sediment metagenome</name>
    <dbReference type="NCBI Taxonomy" id="412755"/>
    <lineage>
        <taxon>unclassified sequences</taxon>
        <taxon>metagenomes</taxon>
        <taxon>ecological metagenomes</taxon>
    </lineage>
</organism>
<proteinExistence type="predicted"/>
<dbReference type="EMBL" id="LAZR01002932">
    <property type="protein sequence ID" value="KKN23868.1"/>
    <property type="molecule type" value="Genomic_DNA"/>
</dbReference>
<accession>A0A0F9S3G5</accession>